<organism evidence="2 3">
    <name type="scientific">Turnera subulata</name>
    <dbReference type="NCBI Taxonomy" id="218843"/>
    <lineage>
        <taxon>Eukaryota</taxon>
        <taxon>Viridiplantae</taxon>
        <taxon>Streptophyta</taxon>
        <taxon>Embryophyta</taxon>
        <taxon>Tracheophyta</taxon>
        <taxon>Spermatophyta</taxon>
        <taxon>Magnoliopsida</taxon>
        <taxon>eudicotyledons</taxon>
        <taxon>Gunneridae</taxon>
        <taxon>Pentapetalae</taxon>
        <taxon>rosids</taxon>
        <taxon>fabids</taxon>
        <taxon>Malpighiales</taxon>
        <taxon>Passifloraceae</taxon>
        <taxon>Turnera</taxon>
    </lineage>
</organism>
<evidence type="ECO:0000259" key="1">
    <source>
        <dbReference type="Pfam" id="PF03478"/>
    </source>
</evidence>
<reference evidence="2" key="1">
    <citation type="submission" date="2022-02" db="EMBL/GenBank/DDBJ databases">
        <authorList>
            <person name="Henning P.M."/>
            <person name="McCubbin A.G."/>
            <person name="Shore J.S."/>
        </authorList>
    </citation>
    <scope>NUCLEOTIDE SEQUENCE</scope>
    <source>
        <strain evidence="2">F60SS</strain>
        <tissue evidence="2">Leaves</tissue>
    </source>
</reference>
<accession>A0A9Q0G1R1</accession>
<dbReference type="AlphaFoldDB" id="A0A9Q0G1R1"/>
<comment type="caution">
    <text evidence="2">The sequence shown here is derived from an EMBL/GenBank/DDBJ whole genome shotgun (WGS) entry which is preliminary data.</text>
</comment>
<evidence type="ECO:0000313" key="2">
    <source>
        <dbReference type="EMBL" id="KAJ4841613.1"/>
    </source>
</evidence>
<feature type="domain" description="KIB1-4 beta-propeller" evidence="1">
    <location>
        <begin position="104"/>
        <end position="363"/>
    </location>
</feature>
<dbReference type="OrthoDB" id="638130at2759"/>
<dbReference type="PANTHER" id="PTHR47123">
    <property type="entry name" value="F-BOX PROTEIN SKIP23"/>
    <property type="match status" value="1"/>
</dbReference>
<name>A0A9Q0G1R1_9ROSI</name>
<dbReference type="Proteomes" id="UP001141552">
    <property type="component" value="Unassembled WGS sequence"/>
</dbReference>
<keyword evidence="3" id="KW-1185">Reference proteome</keyword>
<dbReference type="InterPro" id="IPR005174">
    <property type="entry name" value="KIB1-4_b-propeller"/>
</dbReference>
<sequence length="413" mass="46760">MDSNNRQWTTLLSDLLRKIAGCLDSRLDILRFRWVCHSWRSSVPLPLPPPVVLKLPYPIGEDTNPNTDLCGHCILSESYVLSIQPRTALQSATTGTSSNTTATTTSSTTPWIVRIQFSESVNLVFKDLFSSSPVHDVDKRRLPKVLDLADYEVNELCRAYELEFVDRSGRRPCSGDHSWSTQVRQVVISGKIGDGFTVMVLKNDGKLAVWRMGDDKWIDVGDQTPEGSSYRSTAYHRGKFYAVCDNRLTVTIDSVSLSIREVAPAKQPCRDRKVLVESSGDLLLVLLEESWVDYFDFEDEVTLKISFAIEKLDEDKHEWIPETDGLKDRLLFTCEHWSLSVSAKDFPGYEENCIYCIDPGCFESDCDHPYTGIIVHDVASGNPRPLCSSVHGCSKIFWPPPRWLKKKIRRSSK</sequence>
<protein>
    <recommendedName>
        <fullName evidence="1">KIB1-4 beta-propeller domain-containing protein</fullName>
    </recommendedName>
</protein>
<dbReference type="InterPro" id="IPR051304">
    <property type="entry name" value="SCF_F-box_domain"/>
</dbReference>
<dbReference type="PANTHER" id="PTHR47123:SF3">
    <property type="entry name" value="DUF295 DOMAIN-CONTAINING PROTEIN"/>
    <property type="match status" value="1"/>
</dbReference>
<dbReference type="Pfam" id="PF03478">
    <property type="entry name" value="Beta-prop_KIB1-4"/>
    <property type="match status" value="1"/>
</dbReference>
<evidence type="ECO:0000313" key="3">
    <source>
        <dbReference type="Proteomes" id="UP001141552"/>
    </source>
</evidence>
<proteinExistence type="predicted"/>
<gene>
    <name evidence="2" type="ORF">Tsubulata_004902</name>
</gene>
<reference evidence="2" key="2">
    <citation type="journal article" date="2023" name="Plants (Basel)">
        <title>Annotation of the Turnera subulata (Passifloraceae) Draft Genome Reveals the S-Locus Evolved after the Divergence of Turneroideae from Passifloroideae in a Stepwise Manner.</title>
        <authorList>
            <person name="Henning P.M."/>
            <person name="Roalson E.H."/>
            <person name="Mir W."/>
            <person name="McCubbin A.G."/>
            <person name="Shore J.S."/>
        </authorList>
    </citation>
    <scope>NUCLEOTIDE SEQUENCE</scope>
    <source>
        <strain evidence="2">F60SS</strain>
    </source>
</reference>
<dbReference type="EMBL" id="JAKUCV010002721">
    <property type="protein sequence ID" value="KAJ4841613.1"/>
    <property type="molecule type" value="Genomic_DNA"/>
</dbReference>